<evidence type="ECO:0000313" key="2">
    <source>
        <dbReference type="Proteomes" id="UP000765509"/>
    </source>
</evidence>
<dbReference type="EMBL" id="AVOT02026780">
    <property type="protein sequence ID" value="MBW0518657.1"/>
    <property type="molecule type" value="Genomic_DNA"/>
</dbReference>
<dbReference type="AlphaFoldDB" id="A0A9Q3EJL9"/>
<gene>
    <name evidence="1" type="ORF">O181_058372</name>
</gene>
<comment type="caution">
    <text evidence="1">The sequence shown here is derived from an EMBL/GenBank/DDBJ whole genome shotgun (WGS) entry which is preliminary data.</text>
</comment>
<sequence>MCKPEGAKEMAESRTSRKCPWDEISCTCPLYVPTQRKNRDFSSLPAPPSTEEHEIAIQVAGHIGYVPEDVFNEPSKQVQSQGFQSYCKNEHHKLILNRFTWDRESSWKNPFKELMSMMFYRTFRLALVSTKYHHYCWNKDHSN</sequence>
<dbReference type="OrthoDB" id="2501705at2759"/>
<dbReference type="Proteomes" id="UP000765509">
    <property type="component" value="Unassembled WGS sequence"/>
</dbReference>
<reference evidence="1" key="1">
    <citation type="submission" date="2021-03" db="EMBL/GenBank/DDBJ databases">
        <title>Draft genome sequence of rust myrtle Austropuccinia psidii MF-1, a brazilian biotype.</title>
        <authorList>
            <person name="Quecine M.C."/>
            <person name="Pachon D.M.R."/>
            <person name="Bonatelli M.L."/>
            <person name="Correr F.H."/>
            <person name="Franceschini L.M."/>
            <person name="Leite T.F."/>
            <person name="Margarido G.R.A."/>
            <person name="Almeida C.A."/>
            <person name="Ferrarezi J.A."/>
            <person name="Labate C.A."/>
        </authorList>
    </citation>
    <scope>NUCLEOTIDE SEQUENCE</scope>
    <source>
        <strain evidence="1">MF-1</strain>
    </source>
</reference>
<accession>A0A9Q3EJL9</accession>
<name>A0A9Q3EJL9_9BASI</name>
<organism evidence="1 2">
    <name type="scientific">Austropuccinia psidii MF-1</name>
    <dbReference type="NCBI Taxonomy" id="1389203"/>
    <lineage>
        <taxon>Eukaryota</taxon>
        <taxon>Fungi</taxon>
        <taxon>Dikarya</taxon>
        <taxon>Basidiomycota</taxon>
        <taxon>Pucciniomycotina</taxon>
        <taxon>Pucciniomycetes</taxon>
        <taxon>Pucciniales</taxon>
        <taxon>Sphaerophragmiaceae</taxon>
        <taxon>Austropuccinia</taxon>
    </lineage>
</organism>
<proteinExistence type="predicted"/>
<evidence type="ECO:0000313" key="1">
    <source>
        <dbReference type="EMBL" id="MBW0518657.1"/>
    </source>
</evidence>
<keyword evidence="2" id="KW-1185">Reference proteome</keyword>
<protein>
    <submittedName>
        <fullName evidence="1">Uncharacterized protein</fullName>
    </submittedName>
</protein>